<dbReference type="SUPFAM" id="SSF52833">
    <property type="entry name" value="Thioredoxin-like"/>
    <property type="match status" value="1"/>
</dbReference>
<gene>
    <name evidence="1" type="ORF">SAMN06269250_1403</name>
</gene>
<sequence length="242" mass="26790">MKNSTLYFLSTFILLGSQLSWGQIITQQTGIRHTVRIDDTIPITNAETGKPATLKEFKELTSVDPYGYHLIPDYNESGQPKAYTIRKATVEEREIRGFRDRDPNKQPKVGKPIAPFVMTGMDKKVYRSVDLVGNVIVLSFLVNLNRPFWGDKDAAKLTDALRPYQSENGPIVLGVMADEAEVPNGSTLPFMPILNGHGFHGKYHITSIPTIIVIDKKGNVAASLEGGSAFDELKQVLSTVSR</sequence>
<keyword evidence="2" id="KW-1185">Reference proteome</keyword>
<dbReference type="OrthoDB" id="944558at2"/>
<dbReference type="Proteomes" id="UP000219452">
    <property type="component" value="Unassembled WGS sequence"/>
</dbReference>
<name>A0A286FBR4_9BACT</name>
<dbReference type="EMBL" id="OCNH01000001">
    <property type="protein sequence ID" value="SOD80439.1"/>
    <property type="molecule type" value="Genomic_DNA"/>
</dbReference>
<dbReference type="RefSeq" id="WP_097125048.1">
    <property type="nucleotide sequence ID" value="NZ_OCNH01000001.1"/>
</dbReference>
<protein>
    <recommendedName>
        <fullName evidence="3">Thioredoxin domain-containing protein</fullName>
    </recommendedName>
</protein>
<evidence type="ECO:0000313" key="2">
    <source>
        <dbReference type="Proteomes" id="UP000219452"/>
    </source>
</evidence>
<evidence type="ECO:0008006" key="3">
    <source>
        <dbReference type="Google" id="ProtNLM"/>
    </source>
</evidence>
<proteinExistence type="predicted"/>
<organism evidence="1 2">
    <name type="scientific">Spirosoma fluviale</name>
    <dbReference type="NCBI Taxonomy" id="1597977"/>
    <lineage>
        <taxon>Bacteria</taxon>
        <taxon>Pseudomonadati</taxon>
        <taxon>Bacteroidota</taxon>
        <taxon>Cytophagia</taxon>
        <taxon>Cytophagales</taxon>
        <taxon>Cytophagaceae</taxon>
        <taxon>Spirosoma</taxon>
    </lineage>
</organism>
<dbReference type="AlphaFoldDB" id="A0A286FBR4"/>
<dbReference type="InterPro" id="IPR036249">
    <property type="entry name" value="Thioredoxin-like_sf"/>
</dbReference>
<reference evidence="2" key="1">
    <citation type="submission" date="2017-09" db="EMBL/GenBank/DDBJ databases">
        <authorList>
            <person name="Varghese N."/>
            <person name="Submissions S."/>
        </authorList>
    </citation>
    <scope>NUCLEOTIDE SEQUENCE [LARGE SCALE GENOMIC DNA]</scope>
    <source>
        <strain evidence="2">DSM 29961</strain>
    </source>
</reference>
<accession>A0A286FBR4</accession>
<dbReference type="Gene3D" id="3.40.30.10">
    <property type="entry name" value="Glutaredoxin"/>
    <property type="match status" value="1"/>
</dbReference>
<evidence type="ECO:0000313" key="1">
    <source>
        <dbReference type="EMBL" id="SOD80439.1"/>
    </source>
</evidence>